<dbReference type="InterPro" id="IPR021316">
    <property type="entry name" value="DUF2913"/>
</dbReference>
<keyword evidence="2" id="KW-1185">Reference proteome</keyword>
<gene>
    <name evidence="1" type="ORF">SAMN02745724_04942</name>
</gene>
<proteinExistence type="predicted"/>
<protein>
    <recommendedName>
        <fullName evidence="3">DUF2913 family protein</fullName>
    </recommendedName>
</protein>
<dbReference type="OrthoDB" id="6590152at2"/>
<organism evidence="1 2">
    <name type="scientific">Pseudoalteromonas denitrificans DSM 6059</name>
    <dbReference type="NCBI Taxonomy" id="1123010"/>
    <lineage>
        <taxon>Bacteria</taxon>
        <taxon>Pseudomonadati</taxon>
        <taxon>Pseudomonadota</taxon>
        <taxon>Gammaproteobacteria</taxon>
        <taxon>Alteromonadales</taxon>
        <taxon>Pseudoalteromonadaceae</taxon>
        <taxon>Pseudoalteromonas</taxon>
    </lineage>
</organism>
<evidence type="ECO:0008006" key="3">
    <source>
        <dbReference type="Google" id="ProtNLM"/>
    </source>
</evidence>
<name>A0A1I1TND4_9GAMM</name>
<dbReference type="Pfam" id="PF11140">
    <property type="entry name" value="DUF2913"/>
    <property type="match status" value="1"/>
</dbReference>
<dbReference type="EMBL" id="FOLO01000072">
    <property type="protein sequence ID" value="SFD60132.1"/>
    <property type="molecule type" value="Genomic_DNA"/>
</dbReference>
<sequence>MQQEELNKQLLTDMAQCALMALAFEQQSEMCGYGPTSEHKFLSQWITKAYKQKRFPRETAPTLEALIQMAKEKGQFAGLKASLVKLSNAETEAA</sequence>
<reference evidence="1 2" key="1">
    <citation type="submission" date="2016-10" db="EMBL/GenBank/DDBJ databases">
        <authorList>
            <person name="de Groot N.N."/>
        </authorList>
    </citation>
    <scope>NUCLEOTIDE SEQUENCE [LARGE SCALE GENOMIC DNA]</scope>
    <source>
        <strain evidence="1 2">DSM 6059</strain>
    </source>
</reference>
<evidence type="ECO:0000313" key="2">
    <source>
        <dbReference type="Proteomes" id="UP000198862"/>
    </source>
</evidence>
<dbReference type="Proteomes" id="UP000198862">
    <property type="component" value="Unassembled WGS sequence"/>
</dbReference>
<dbReference type="AlphaFoldDB" id="A0A1I1TND4"/>
<dbReference type="STRING" id="1123010.SAMN02745724_04942"/>
<accession>A0A1I1TND4</accession>
<evidence type="ECO:0000313" key="1">
    <source>
        <dbReference type="EMBL" id="SFD60132.1"/>
    </source>
</evidence>
<dbReference type="RefSeq" id="WP_091991111.1">
    <property type="nucleotide sequence ID" value="NZ_FOLO01000072.1"/>
</dbReference>